<accession>A0AAN6GMU5</accession>
<dbReference type="SUPFAM" id="SSF81383">
    <property type="entry name" value="F-box domain"/>
    <property type="match status" value="1"/>
</dbReference>
<keyword evidence="4" id="KW-1185">Reference proteome</keyword>
<evidence type="ECO:0000259" key="2">
    <source>
        <dbReference type="PROSITE" id="PS50181"/>
    </source>
</evidence>
<feature type="region of interest" description="Disordered" evidence="1">
    <location>
        <begin position="466"/>
        <end position="514"/>
    </location>
</feature>
<dbReference type="PROSITE" id="PS50181">
    <property type="entry name" value="FBOX"/>
    <property type="match status" value="1"/>
</dbReference>
<dbReference type="InterPro" id="IPR036047">
    <property type="entry name" value="F-box-like_dom_sf"/>
</dbReference>
<sequence length="1162" mass="127263">MSCHCAFPARRPLPNCPALASHRAKGKGNSQQQSLLLSSYESIPFEIHQHILTYLNPSDLVQVAAASKTLRTVALADPLWKHHVYDVIASSPPVRNPWITPFHAAPSAWQVSFQAPETPPWSFPANLTALAQQSMQNANRKDDNDGIQDLRFDHGIASSHRAQDTAYRIPLGQNRAPPSNISSEVLVPLHPDQYQYEAIKAEEESRRRPPLSAFPGAQSFYEVYVHFLQPVAHLLGWWVSDAPNFGGVLRFVLDLAPDADPQTGKVTSSSNVIGPTIYAQRLHFTNRLAAIDARNRQTFPAVSTSVDASISNRRSRAGVAEQDSNAPMASLDTTLWQALTSFTMPAETYLGPPTILRYDNANTAFNVDIMDPAVRTEPLVTIRWTSVRKRIRAQQSAREKMQEMIIQQAHSMEISGASAPAAAQTGRALPQTTPLGATTQKGEMPYPIARSTMRCWPIHPAERAKVKVELSPRTQPTSPSRPPVLSTASVDSSGDVNMSNAGSSPPPPPQPTSAQLYQSDEVVVPFSGWSLDRPSLLATPSSSSSHDHGDNLFAFDASRSIRASRRRAGLAVANASTDSTASTSAASADEGGNDSPVTDDGDQTPTMEPIGPFDGHVALMHQRHNSTTAFAGPWAPVRGSTTVRVPRVSRDSSQQANESVTRDAEPETETYDHVLFRETAAISSGLRNQLDSDRISLRTQRGVRTFRDADRRHAAFMRASSSVMHAADPRVVFGRDGVEIEHMPAAIFPSPGLLPIVRASASARDRRASLDKEIGDGHSQERRQPWADSAFSKWERDGLETRLDQLHMVPSPPYISFSHPRLGPQPMPSGPRWFPVLGPARLPPWDRQLRCLPRKDLYEDDEERRRRAKGWDYWNDPVPARLDPASYEFDWDSLEGLYAQTYGPHGIELVYVRSRILTAADFGTAASSEGGNVEADGDELNRRRTPVWAPEPLFTSDDMYVDQLIDRSAVVPGARVVEAIKVTGDPNVPRGQVTWRAFVSDPRIRRTPWRPPKPGFRNHLPWPFVETASRWSSNDASRNGSMQADRMTHYGQMGGGGGRGAGAHADEDDIETDEEDAESVDHATDGGATSGSSSAPAGTSAADDDGQLHHPGLVAVGHGRVAGDGFAGAAWASTMVLLSPQEIRVWWQPMMKFAVARKLYGM</sequence>
<feature type="region of interest" description="Disordered" evidence="1">
    <location>
        <begin position="1046"/>
        <end position="1111"/>
    </location>
</feature>
<dbReference type="SMART" id="SM00256">
    <property type="entry name" value="FBOX"/>
    <property type="match status" value="1"/>
</dbReference>
<evidence type="ECO:0000256" key="1">
    <source>
        <dbReference type="SAM" id="MobiDB-lite"/>
    </source>
</evidence>
<protein>
    <recommendedName>
        <fullName evidence="2">F-box domain-containing protein</fullName>
    </recommendedName>
</protein>
<feature type="compositionally biased region" description="Low complexity" evidence="1">
    <location>
        <begin position="1085"/>
        <end position="1101"/>
    </location>
</feature>
<dbReference type="EMBL" id="JAPDMZ010000149">
    <property type="protein sequence ID" value="KAK0547905.1"/>
    <property type="molecule type" value="Genomic_DNA"/>
</dbReference>
<evidence type="ECO:0000313" key="4">
    <source>
        <dbReference type="Proteomes" id="UP001176517"/>
    </source>
</evidence>
<dbReference type="Gene3D" id="1.20.1280.50">
    <property type="match status" value="1"/>
</dbReference>
<feature type="compositionally biased region" description="Gly residues" evidence="1">
    <location>
        <begin position="1052"/>
        <end position="1061"/>
    </location>
</feature>
<dbReference type="AlphaFoldDB" id="A0AAN6GMU5"/>
<feature type="compositionally biased region" description="Low complexity" evidence="1">
    <location>
        <begin position="575"/>
        <end position="589"/>
    </location>
</feature>
<reference evidence="3" key="1">
    <citation type="journal article" date="2023" name="PhytoFront">
        <title>Draft Genome Resources of Seven Strains of Tilletia horrida, Causal Agent of Kernel Smut of Rice.</title>
        <authorList>
            <person name="Khanal S."/>
            <person name="Antony Babu S."/>
            <person name="Zhou X.G."/>
        </authorList>
    </citation>
    <scope>NUCLEOTIDE SEQUENCE</scope>
    <source>
        <strain evidence="3">TX6</strain>
    </source>
</reference>
<name>A0AAN6GMU5_9BASI</name>
<evidence type="ECO:0000313" key="3">
    <source>
        <dbReference type="EMBL" id="KAK0547905.1"/>
    </source>
</evidence>
<dbReference type="Pfam" id="PF12937">
    <property type="entry name" value="F-box-like"/>
    <property type="match status" value="1"/>
</dbReference>
<dbReference type="Proteomes" id="UP001176517">
    <property type="component" value="Unassembled WGS sequence"/>
</dbReference>
<feature type="compositionally biased region" description="Polar residues" evidence="1">
    <location>
        <begin position="486"/>
        <end position="503"/>
    </location>
</feature>
<feature type="region of interest" description="Disordered" evidence="1">
    <location>
        <begin position="571"/>
        <end position="614"/>
    </location>
</feature>
<feature type="domain" description="F-box" evidence="2">
    <location>
        <begin position="37"/>
        <end position="83"/>
    </location>
</feature>
<dbReference type="Pfam" id="PF12014">
    <property type="entry name" value="Cyclin_D1_bind"/>
    <property type="match status" value="1"/>
</dbReference>
<gene>
    <name evidence="3" type="ORF">OC846_004679</name>
</gene>
<feature type="compositionally biased region" description="Acidic residues" evidence="1">
    <location>
        <begin position="1066"/>
        <end position="1078"/>
    </location>
</feature>
<feature type="region of interest" description="Disordered" evidence="1">
    <location>
        <begin position="419"/>
        <end position="443"/>
    </location>
</feature>
<feature type="region of interest" description="Disordered" evidence="1">
    <location>
        <begin position="643"/>
        <end position="669"/>
    </location>
</feature>
<proteinExistence type="predicted"/>
<organism evidence="3 4">
    <name type="scientific">Tilletia horrida</name>
    <dbReference type="NCBI Taxonomy" id="155126"/>
    <lineage>
        <taxon>Eukaryota</taxon>
        <taxon>Fungi</taxon>
        <taxon>Dikarya</taxon>
        <taxon>Basidiomycota</taxon>
        <taxon>Ustilaginomycotina</taxon>
        <taxon>Exobasidiomycetes</taxon>
        <taxon>Tilletiales</taxon>
        <taxon>Tilletiaceae</taxon>
        <taxon>Tilletia</taxon>
    </lineage>
</organism>
<feature type="compositionally biased region" description="Basic and acidic residues" evidence="1">
    <location>
        <begin position="660"/>
        <end position="669"/>
    </location>
</feature>
<comment type="caution">
    <text evidence="3">The sequence shown here is derived from an EMBL/GenBank/DDBJ whole genome shotgun (WGS) entry which is preliminary data.</text>
</comment>
<dbReference type="InterPro" id="IPR001810">
    <property type="entry name" value="F-box_dom"/>
</dbReference>
<feature type="compositionally biased region" description="Polar residues" evidence="1">
    <location>
        <begin position="430"/>
        <end position="441"/>
    </location>
</feature>
<dbReference type="CDD" id="cd09917">
    <property type="entry name" value="F-box_SF"/>
    <property type="match status" value="1"/>
</dbReference>